<dbReference type="SUPFAM" id="SSF51735">
    <property type="entry name" value="NAD(P)-binding Rossmann-fold domains"/>
    <property type="match status" value="1"/>
</dbReference>
<dbReference type="InterPro" id="IPR036291">
    <property type="entry name" value="NAD(P)-bd_dom_sf"/>
</dbReference>
<dbReference type="Pfam" id="PF08240">
    <property type="entry name" value="ADH_N"/>
    <property type="match status" value="1"/>
</dbReference>
<comment type="caution">
    <text evidence="2">The sequence shown here is derived from an EMBL/GenBank/DDBJ whole genome shotgun (WGS) entry which is preliminary data.</text>
</comment>
<reference evidence="2 3" key="1">
    <citation type="submission" date="2020-08" db="EMBL/GenBank/DDBJ databases">
        <title>Sequencing the genomes of 1000 actinobacteria strains.</title>
        <authorList>
            <person name="Klenk H.-P."/>
        </authorList>
    </citation>
    <scope>NUCLEOTIDE SEQUENCE [LARGE SCALE GENOMIC DNA]</scope>
    <source>
        <strain evidence="2 3">DSM 45507</strain>
    </source>
</reference>
<dbReference type="InterPro" id="IPR011032">
    <property type="entry name" value="GroES-like_sf"/>
</dbReference>
<dbReference type="Proteomes" id="UP000579153">
    <property type="component" value="Unassembled WGS sequence"/>
</dbReference>
<evidence type="ECO:0000313" key="3">
    <source>
        <dbReference type="Proteomes" id="UP000579153"/>
    </source>
</evidence>
<proteinExistence type="predicted"/>
<feature type="domain" description="Enoyl reductase (ER)" evidence="1">
    <location>
        <begin position="12"/>
        <end position="311"/>
    </location>
</feature>
<keyword evidence="3" id="KW-1185">Reference proteome</keyword>
<evidence type="ECO:0000259" key="1">
    <source>
        <dbReference type="SMART" id="SM00829"/>
    </source>
</evidence>
<dbReference type="PANTHER" id="PTHR43677:SF4">
    <property type="entry name" value="QUINONE OXIDOREDUCTASE-LIKE PROTEIN 2"/>
    <property type="match status" value="1"/>
</dbReference>
<accession>A0A7W9G3R0</accession>
<dbReference type="InterPro" id="IPR020843">
    <property type="entry name" value="ER"/>
</dbReference>
<dbReference type="SMART" id="SM00829">
    <property type="entry name" value="PKS_ER"/>
    <property type="match status" value="1"/>
</dbReference>
<dbReference type="InterPro" id="IPR013154">
    <property type="entry name" value="ADH-like_N"/>
</dbReference>
<dbReference type="AlphaFoldDB" id="A0A7W9G3R0"/>
<dbReference type="Pfam" id="PF00107">
    <property type="entry name" value="ADH_zinc_N"/>
    <property type="match status" value="1"/>
</dbReference>
<dbReference type="InterPro" id="IPR013149">
    <property type="entry name" value="ADH-like_C"/>
</dbReference>
<name>A0A7W9G3R0_9ACTN</name>
<dbReference type="EMBL" id="JACHMB010000001">
    <property type="protein sequence ID" value="MBB5776687.1"/>
    <property type="molecule type" value="Genomic_DNA"/>
</dbReference>
<evidence type="ECO:0000313" key="2">
    <source>
        <dbReference type="EMBL" id="MBB5776687.1"/>
    </source>
</evidence>
<dbReference type="GO" id="GO:0016491">
    <property type="term" value="F:oxidoreductase activity"/>
    <property type="evidence" value="ECO:0007669"/>
    <property type="project" value="InterPro"/>
</dbReference>
<dbReference type="InterPro" id="IPR051397">
    <property type="entry name" value="Zn-ADH-like_protein"/>
</dbReference>
<gene>
    <name evidence="2" type="ORF">HD596_003443</name>
</gene>
<sequence>MRALVVGPGAEGRFAEVPEPAPGPGQALVEVRHASVNFSDLRHIGRLPEGTVLGYDAAGVVLRAAEDGTGPREGARVAAFGAGAWAERAAFDTGSMAVVPEGVDLVRAAALPMAGLTALRSLRAAGPGPGSRVLVTGASGAVGRLAVQLAGRAGAHVIASVSRPERAARLAAGLGAPERAARPAAGLAAPADIVVGLDGVEPVDVAIETVGGPALVAAWALLKPGGNLQSVGWACGQPAVFPPNSTFSLGPARSLNSFGDVTAPADDLAHLLALVAAGELSVDIGLNSSWEDLEDVKAAQLGGSLTGKIVLTVGRTL</sequence>
<organism evidence="2 3">
    <name type="scientific">Nonomuraea jabiensis</name>
    <dbReference type="NCBI Taxonomy" id="882448"/>
    <lineage>
        <taxon>Bacteria</taxon>
        <taxon>Bacillati</taxon>
        <taxon>Actinomycetota</taxon>
        <taxon>Actinomycetes</taxon>
        <taxon>Streptosporangiales</taxon>
        <taxon>Streptosporangiaceae</taxon>
        <taxon>Nonomuraea</taxon>
    </lineage>
</organism>
<dbReference type="Gene3D" id="3.40.50.720">
    <property type="entry name" value="NAD(P)-binding Rossmann-like Domain"/>
    <property type="match status" value="1"/>
</dbReference>
<dbReference type="Gene3D" id="3.90.180.10">
    <property type="entry name" value="Medium-chain alcohol dehydrogenases, catalytic domain"/>
    <property type="match status" value="1"/>
</dbReference>
<dbReference type="RefSeq" id="WP_185070195.1">
    <property type="nucleotide sequence ID" value="NZ_JACHMB010000001.1"/>
</dbReference>
<dbReference type="SUPFAM" id="SSF50129">
    <property type="entry name" value="GroES-like"/>
    <property type="match status" value="1"/>
</dbReference>
<dbReference type="PANTHER" id="PTHR43677">
    <property type="entry name" value="SHORT-CHAIN DEHYDROGENASE/REDUCTASE"/>
    <property type="match status" value="1"/>
</dbReference>
<protein>
    <submittedName>
        <fullName evidence="2">NADPH:quinone reductase-like Zn-dependent oxidoreductase</fullName>
    </submittedName>
</protein>